<reference evidence="2" key="1">
    <citation type="submission" date="2023-04" db="EMBL/GenBank/DDBJ databases">
        <title>Phytophthora fragariaefolia NBRC 109709.</title>
        <authorList>
            <person name="Ichikawa N."/>
            <person name="Sato H."/>
            <person name="Tonouchi N."/>
        </authorList>
    </citation>
    <scope>NUCLEOTIDE SEQUENCE</scope>
    <source>
        <strain evidence="2">NBRC 109709</strain>
    </source>
</reference>
<protein>
    <submittedName>
        <fullName evidence="2">Unnamed protein product</fullName>
    </submittedName>
</protein>
<dbReference type="EMBL" id="BSXT01000110">
    <property type="protein sequence ID" value="GMF17787.1"/>
    <property type="molecule type" value="Genomic_DNA"/>
</dbReference>
<sequence>MMTSWFRIIHGYRAGGSSSAVSNGSSKAGNNRSSSDSNSGSDSSTNEGGGCRNSSAPESESWPDADSYDSQGDQNGHPAKNITFAEHHGFGTQQYAQYHRCDDHLKKRGSYSSPGSSSYGDSIQQTDSDHIMTAISSTVSNNGNENTGSVTTATQAYAENNSGNNETAEDYYPTTSAGHTYKHADSEVKDTATPKINAKTDSANINIGASQSYAEANTRDQGYRSSKTFTTSFISSSNASDTTGIYGESKAESDAGLSYTTNTADNNSNDVNSVKGENAGYSDADAHQTAAKSVATGSSTNTGSTPSHIRIHTLWIVIDHRRTCLAKTTRFRISPPSLRSKCFRHCLLTSEVHSFKPAFVIVHRLDLTASEKTPIQTCKGCPVQQNKNKYSR</sequence>
<organism evidence="2 3">
    <name type="scientific">Phytophthora fragariaefolia</name>
    <dbReference type="NCBI Taxonomy" id="1490495"/>
    <lineage>
        <taxon>Eukaryota</taxon>
        <taxon>Sar</taxon>
        <taxon>Stramenopiles</taxon>
        <taxon>Oomycota</taxon>
        <taxon>Peronosporomycetes</taxon>
        <taxon>Peronosporales</taxon>
        <taxon>Peronosporaceae</taxon>
        <taxon>Phytophthora</taxon>
    </lineage>
</organism>
<dbReference type="AlphaFoldDB" id="A0A9W6TQ01"/>
<name>A0A9W6TQ01_9STRA</name>
<accession>A0A9W6TQ01</accession>
<feature type="compositionally biased region" description="Basic and acidic residues" evidence="1">
    <location>
        <begin position="182"/>
        <end position="192"/>
    </location>
</feature>
<comment type="caution">
    <text evidence="2">The sequence shown here is derived from an EMBL/GenBank/DDBJ whole genome shotgun (WGS) entry which is preliminary data.</text>
</comment>
<keyword evidence="3" id="KW-1185">Reference proteome</keyword>
<evidence type="ECO:0000313" key="2">
    <source>
        <dbReference type="EMBL" id="GMF17787.1"/>
    </source>
</evidence>
<feature type="region of interest" description="Disordered" evidence="1">
    <location>
        <begin position="257"/>
        <end position="304"/>
    </location>
</feature>
<feature type="region of interest" description="Disordered" evidence="1">
    <location>
        <begin position="14"/>
        <end position="81"/>
    </location>
</feature>
<evidence type="ECO:0000256" key="1">
    <source>
        <dbReference type="SAM" id="MobiDB-lite"/>
    </source>
</evidence>
<dbReference type="Proteomes" id="UP001165121">
    <property type="component" value="Unassembled WGS sequence"/>
</dbReference>
<proteinExistence type="predicted"/>
<feature type="compositionally biased region" description="Low complexity" evidence="1">
    <location>
        <begin position="15"/>
        <end position="46"/>
    </location>
</feature>
<gene>
    <name evidence="2" type="ORF">Pfra01_000134500</name>
</gene>
<feature type="compositionally biased region" description="Polar residues" evidence="1">
    <location>
        <begin position="258"/>
        <end position="272"/>
    </location>
</feature>
<evidence type="ECO:0000313" key="3">
    <source>
        <dbReference type="Proteomes" id="UP001165121"/>
    </source>
</evidence>
<feature type="region of interest" description="Disordered" evidence="1">
    <location>
        <begin position="161"/>
        <end position="197"/>
    </location>
</feature>